<organism evidence="2 3">
    <name type="scientific">Roseibium aggregatum</name>
    <dbReference type="NCBI Taxonomy" id="187304"/>
    <lineage>
        <taxon>Bacteria</taxon>
        <taxon>Pseudomonadati</taxon>
        <taxon>Pseudomonadota</taxon>
        <taxon>Alphaproteobacteria</taxon>
        <taxon>Hyphomicrobiales</taxon>
        <taxon>Stappiaceae</taxon>
        <taxon>Roseibium</taxon>
    </lineage>
</organism>
<feature type="signal peptide" evidence="1">
    <location>
        <begin position="1"/>
        <end position="21"/>
    </location>
</feature>
<protein>
    <submittedName>
        <fullName evidence="2">Uncharacterized protein</fullName>
    </submittedName>
</protein>
<evidence type="ECO:0000256" key="1">
    <source>
        <dbReference type="SAM" id="SignalP"/>
    </source>
</evidence>
<name>A0A0M6XYX7_9HYPH</name>
<keyword evidence="3" id="KW-1185">Reference proteome</keyword>
<proteinExistence type="predicted"/>
<dbReference type="EMBL" id="CXST01000001">
    <property type="protein sequence ID" value="CTQ42627.1"/>
    <property type="molecule type" value="Genomic_DNA"/>
</dbReference>
<dbReference type="OrthoDB" id="7678186at2"/>
<reference evidence="3" key="1">
    <citation type="submission" date="2015-07" db="EMBL/GenBank/DDBJ databases">
        <authorList>
            <person name="Rodrigo-Torres Lidia"/>
            <person name="Arahal R.David."/>
        </authorList>
    </citation>
    <scope>NUCLEOTIDE SEQUENCE [LARGE SCALE GENOMIC DNA]</scope>
    <source>
        <strain evidence="3">CECT 4801</strain>
    </source>
</reference>
<dbReference type="AlphaFoldDB" id="A0A0M6XYX7"/>
<evidence type="ECO:0000313" key="3">
    <source>
        <dbReference type="Proteomes" id="UP000048926"/>
    </source>
</evidence>
<gene>
    <name evidence="2" type="ORF">LAL4801_01059</name>
</gene>
<feature type="chain" id="PRO_5005807225" evidence="1">
    <location>
        <begin position="22"/>
        <end position="156"/>
    </location>
</feature>
<accession>A0A0M6XYX7</accession>
<dbReference type="Proteomes" id="UP000048926">
    <property type="component" value="Unassembled WGS sequence"/>
</dbReference>
<evidence type="ECO:0000313" key="2">
    <source>
        <dbReference type="EMBL" id="CTQ42627.1"/>
    </source>
</evidence>
<keyword evidence="1" id="KW-0732">Signal</keyword>
<sequence length="156" mass="17699">MRTALFSFFYLTLATSLPAIAADYGKWHTDTAHGYERYWTESSSGARFTIWCPPNHAVRNTLIGVRIKGRRPDPGSTVLVELDHKLIKFRAGNDGYIYNDCPACSDNMTYFWHRLRSSVKFAVQLEDRRYSGFSLNGVREAMAGSVCSSQMAQNTR</sequence>
<dbReference type="STRING" id="187304.B0E33_24845"/>
<dbReference type="RefSeq" id="WP_055654684.1">
    <property type="nucleotide sequence ID" value="NZ_CXST01000001.1"/>
</dbReference>